<dbReference type="Pfam" id="PF13563">
    <property type="entry name" value="2_5_RNA_ligase2"/>
    <property type="match status" value="1"/>
</dbReference>
<dbReference type="PANTHER" id="PTHR37474">
    <property type="entry name" value="RNA LIGASE/CYCLIC NUCLEOTIDE PHOSPHODIESTERASE"/>
    <property type="match status" value="1"/>
</dbReference>
<dbReference type="Proteomes" id="UP000030669">
    <property type="component" value="Unassembled WGS sequence"/>
</dbReference>
<reference evidence="1" key="1">
    <citation type="journal article" date="2012" name="Science">
        <title>The Paleozoic origin of enzymatic lignin decomposition reconstructed from 31 fungal genomes.</title>
        <authorList>
            <person name="Floudas D."/>
            <person name="Binder M."/>
            <person name="Riley R."/>
            <person name="Barry K."/>
            <person name="Blanchette R.A."/>
            <person name="Henrissat B."/>
            <person name="Martinez A.T."/>
            <person name="Otillar R."/>
            <person name="Spatafora J.W."/>
            <person name="Yadav J.S."/>
            <person name="Aerts A."/>
            <person name="Benoit I."/>
            <person name="Boyd A."/>
            <person name="Carlson A."/>
            <person name="Copeland A."/>
            <person name="Coutinho P.M."/>
            <person name="de Vries R.P."/>
            <person name="Ferreira P."/>
            <person name="Findley K."/>
            <person name="Foster B."/>
            <person name="Gaskell J."/>
            <person name="Glotzer D."/>
            <person name="Gorecki P."/>
            <person name="Heitman J."/>
            <person name="Hesse C."/>
            <person name="Hori C."/>
            <person name="Igarashi K."/>
            <person name="Jurgens J.A."/>
            <person name="Kallen N."/>
            <person name="Kersten P."/>
            <person name="Kohler A."/>
            <person name="Kuees U."/>
            <person name="Kumar T.K.A."/>
            <person name="Kuo A."/>
            <person name="LaButti K."/>
            <person name="Larrondo L.F."/>
            <person name="Lindquist E."/>
            <person name="Ling A."/>
            <person name="Lombard V."/>
            <person name="Lucas S."/>
            <person name="Lundell T."/>
            <person name="Martin R."/>
            <person name="McLaughlin D.J."/>
            <person name="Morgenstern I."/>
            <person name="Morin E."/>
            <person name="Murat C."/>
            <person name="Nagy L.G."/>
            <person name="Nolan M."/>
            <person name="Ohm R.A."/>
            <person name="Patyshakuliyeva A."/>
            <person name="Rokas A."/>
            <person name="Ruiz-Duenas F.J."/>
            <person name="Sabat G."/>
            <person name="Salamov A."/>
            <person name="Samejima M."/>
            <person name="Schmutz J."/>
            <person name="Slot J.C."/>
            <person name="St John F."/>
            <person name="Stenlid J."/>
            <person name="Sun H."/>
            <person name="Sun S."/>
            <person name="Syed K."/>
            <person name="Tsang A."/>
            <person name="Wiebenga A."/>
            <person name="Young D."/>
            <person name="Pisabarro A."/>
            <person name="Eastwood D.C."/>
            <person name="Martin F."/>
            <person name="Cullen D."/>
            <person name="Grigoriev I.V."/>
            <person name="Hibbett D.S."/>
        </authorList>
    </citation>
    <scope>NUCLEOTIDE SEQUENCE [LARGE SCALE GENOMIC DNA]</scope>
    <source>
        <strain evidence="1">ATCC 11539</strain>
    </source>
</reference>
<accession>S7PW97</accession>
<evidence type="ECO:0000313" key="2">
    <source>
        <dbReference type="Proteomes" id="UP000030669"/>
    </source>
</evidence>
<dbReference type="Gene3D" id="3.90.1140.10">
    <property type="entry name" value="Cyclic phosphodiesterase"/>
    <property type="match status" value="1"/>
</dbReference>
<dbReference type="SUPFAM" id="SSF55144">
    <property type="entry name" value="LigT-like"/>
    <property type="match status" value="1"/>
</dbReference>
<sequence length="217" mass="24005">MEPLLNWIHKVRRGHDRHIDRWPMPHITLLYPFVHPRENADVYDTVRERVREACASFSGASGQLSFGAGQDAFGYFAHSRKSATVYLKPQAAHSWLGRLLAHVLASSQELRDYDEQAREGGRLPAPRAVTCTAGGYLHRGRLPAPRALAVEEHFTPHLSLGQWPGKGAAEKAVASLAESFPGPVAWQVKDLCLLQRDGFRDPFRVAQRIPIGGAAGC</sequence>
<dbReference type="OMA" id="EWWIDAY"/>
<dbReference type="KEGG" id="gtr:GLOTRDRAFT_132961"/>
<proteinExistence type="predicted"/>
<evidence type="ECO:0008006" key="3">
    <source>
        <dbReference type="Google" id="ProtNLM"/>
    </source>
</evidence>
<dbReference type="HOGENOM" id="CLU_082855_0_0_1"/>
<keyword evidence="2" id="KW-1185">Reference proteome</keyword>
<protein>
    <recommendedName>
        <fullName evidence="3">LigT-like protein</fullName>
    </recommendedName>
</protein>
<organism evidence="1 2">
    <name type="scientific">Gloeophyllum trabeum (strain ATCC 11539 / FP-39264 / Madison 617)</name>
    <name type="common">Brown rot fungus</name>
    <dbReference type="NCBI Taxonomy" id="670483"/>
    <lineage>
        <taxon>Eukaryota</taxon>
        <taxon>Fungi</taxon>
        <taxon>Dikarya</taxon>
        <taxon>Basidiomycota</taxon>
        <taxon>Agaricomycotina</taxon>
        <taxon>Agaricomycetes</taxon>
        <taxon>Gloeophyllales</taxon>
        <taxon>Gloeophyllaceae</taxon>
        <taxon>Gloeophyllum</taxon>
    </lineage>
</organism>
<dbReference type="PANTHER" id="PTHR37474:SF1">
    <property type="entry name" value="2'-5' RNA LIGASE FAMILY PROTEIN"/>
    <property type="match status" value="1"/>
</dbReference>
<dbReference type="InterPro" id="IPR009097">
    <property type="entry name" value="Cyclic_Pdiesterase"/>
</dbReference>
<dbReference type="AlphaFoldDB" id="S7PW97"/>
<gene>
    <name evidence="1" type="ORF">GLOTRDRAFT_132961</name>
</gene>
<dbReference type="EMBL" id="KB469310">
    <property type="protein sequence ID" value="EPQ51592.1"/>
    <property type="molecule type" value="Genomic_DNA"/>
</dbReference>
<dbReference type="OrthoDB" id="10263155at2759"/>
<dbReference type="GeneID" id="19302616"/>
<dbReference type="RefSeq" id="XP_007870044.1">
    <property type="nucleotide sequence ID" value="XM_007871853.1"/>
</dbReference>
<name>S7PW97_GLOTA</name>
<evidence type="ECO:0000313" key="1">
    <source>
        <dbReference type="EMBL" id="EPQ51592.1"/>
    </source>
</evidence>